<proteinExistence type="predicted"/>
<dbReference type="EMBL" id="DVOD01000060">
    <property type="protein sequence ID" value="HIU93117.1"/>
    <property type="molecule type" value="Genomic_DNA"/>
</dbReference>
<evidence type="ECO:0000313" key="1">
    <source>
        <dbReference type="EMBL" id="HIU93117.1"/>
    </source>
</evidence>
<dbReference type="Gene3D" id="3.90.1480.10">
    <property type="entry name" value="Alpha-2,3-sialyltransferase"/>
    <property type="match status" value="1"/>
</dbReference>
<dbReference type="Proteomes" id="UP000886748">
    <property type="component" value="Unassembled WGS sequence"/>
</dbReference>
<dbReference type="InterPro" id="IPR036715">
    <property type="entry name" value="A-2_3-sialylTrfase_sf"/>
</dbReference>
<evidence type="ECO:0000313" key="2">
    <source>
        <dbReference type="Proteomes" id="UP000886748"/>
    </source>
</evidence>
<comment type="caution">
    <text evidence="1">The sequence shown here is derived from an EMBL/GenBank/DDBJ whole genome shotgun (WGS) entry which is preliminary data.</text>
</comment>
<sequence length="153" mass="17998">MEKLAILGVGESLKNFDWDSDYEVWGLNHHQDKFKRYDLWFDLHKQEKIEGIITQANFPFEEVYKLRRIPIEGRTIVNHRYFASSMSYMLAYAILKGYEEILFAGCDFDCADEKRTKQRECLEQWIAFAQGRGIKIKVIVGSPLCSETGQYIR</sequence>
<organism evidence="1 2">
    <name type="scientific">Candidatus Limenecus avicola</name>
    <dbReference type="NCBI Taxonomy" id="2840847"/>
    <lineage>
        <taxon>Bacteria</taxon>
        <taxon>Bacillati</taxon>
        <taxon>Bacillota</taxon>
        <taxon>Clostridia</taxon>
        <taxon>Eubacteriales</taxon>
        <taxon>Clostridiaceae</taxon>
        <taxon>Clostridiaceae incertae sedis</taxon>
        <taxon>Candidatus Limenecus</taxon>
    </lineage>
</organism>
<reference evidence="1" key="1">
    <citation type="submission" date="2020-10" db="EMBL/GenBank/DDBJ databases">
        <authorList>
            <person name="Gilroy R."/>
        </authorList>
    </citation>
    <scope>NUCLEOTIDE SEQUENCE</scope>
    <source>
        <strain evidence="1">CHK154-7741</strain>
    </source>
</reference>
<gene>
    <name evidence="1" type="ORF">IAD26_08300</name>
</gene>
<reference evidence="1" key="2">
    <citation type="journal article" date="2021" name="PeerJ">
        <title>Extensive microbial diversity within the chicken gut microbiome revealed by metagenomics and culture.</title>
        <authorList>
            <person name="Gilroy R."/>
            <person name="Ravi A."/>
            <person name="Getino M."/>
            <person name="Pursley I."/>
            <person name="Horton D.L."/>
            <person name="Alikhan N.F."/>
            <person name="Baker D."/>
            <person name="Gharbi K."/>
            <person name="Hall N."/>
            <person name="Watson M."/>
            <person name="Adriaenssens E.M."/>
            <person name="Foster-Nyarko E."/>
            <person name="Jarju S."/>
            <person name="Secka A."/>
            <person name="Antonio M."/>
            <person name="Oren A."/>
            <person name="Chaudhuri R.R."/>
            <person name="La Ragione R."/>
            <person name="Hildebrand F."/>
            <person name="Pallen M.J."/>
        </authorList>
    </citation>
    <scope>NUCLEOTIDE SEQUENCE</scope>
    <source>
        <strain evidence="1">CHK154-7741</strain>
    </source>
</reference>
<dbReference type="SUPFAM" id="SSF102414">
    <property type="entry name" value="Alpha-2,3/8-sialyltransferase CstII"/>
    <property type="match status" value="1"/>
</dbReference>
<accession>A0A9D1SSG1</accession>
<protein>
    <submittedName>
        <fullName evidence="1">Uncharacterized protein</fullName>
    </submittedName>
</protein>
<dbReference type="AlphaFoldDB" id="A0A9D1SSG1"/>
<name>A0A9D1SSG1_9CLOT</name>